<evidence type="ECO:0008006" key="3">
    <source>
        <dbReference type="Google" id="ProtNLM"/>
    </source>
</evidence>
<dbReference type="Proteomes" id="UP001608902">
    <property type="component" value="Unassembled WGS sequence"/>
</dbReference>
<accession>A0ABD6F102</accession>
<reference evidence="1 2" key="1">
    <citation type="submission" date="2024-08" db="EMBL/GenBank/DDBJ databases">
        <title>Gnathostoma spinigerum genome.</title>
        <authorList>
            <person name="Gonzalez-Bertolin B."/>
            <person name="Monzon S."/>
            <person name="Zaballos A."/>
            <person name="Jimenez P."/>
            <person name="Dekumyoy P."/>
            <person name="Varona S."/>
            <person name="Cuesta I."/>
            <person name="Sumanam S."/>
            <person name="Adisakwattana P."/>
            <person name="Gasser R.B."/>
            <person name="Hernandez-Gonzalez A."/>
            <person name="Young N.D."/>
            <person name="Perteguer M.J."/>
        </authorList>
    </citation>
    <scope>NUCLEOTIDE SEQUENCE [LARGE SCALE GENOMIC DNA]</scope>
    <source>
        <strain evidence="1">AL3</strain>
        <tissue evidence="1">Liver</tissue>
    </source>
</reference>
<evidence type="ECO:0000313" key="1">
    <source>
        <dbReference type="EMBL" id="MFH4983449.1"/>
    </source>
</evidence>
<gene>
    <name evidence="1" type="ORF">AB6A40_010158</name>
</gene>
<protein>
    <recommendedName>
        <fullName evidence="3">Maturase K</fullName>
    </recommendedName>
</protein>
<comment type="caution">
    <text evidence="1">The sequence shown here is derived from an EMBL/GenBank/DDBJ whole genome shotgun (WGS) entry which is preliminary data.</text>
</comment>
<organism evidence="1 2">
    <name type="scientific">Gnathostoma spinigerum</name>
    <dbReference type="NCBI Taxonomy" id="75299"/>
    <lineage>
        <taxon>Eukaryota</taxon>
        <taxon>Metazoa</taxon>
        <taxon>Ecdysozoa</taxon>
        <taxon>Nematoda</taxon>
        <taxon>Chromadorea</taxon>
        <taxon>Rhabditida</taxon>
        <taxon>Spirurina</taxon>
        <taxon>Gnathostomatomorpha</taxon>
        <taxon>Gnathostomatoidea</taxon>
        <taxon>Gnathostomatidae</taxon>
        <taxon>Gnathostoma</taxon>
    </lineage>
</organism>
<name>A0ABD6F102_9BILA</name>
<sequence length="99" mass="11618">MTLFQHNYVRFAKGDIEFRVRRRALQGISRFLVSDIEFIPFIERTDSEIADFPSDSTINGHKSSDVSFDDCTSSKRRFAQWLIGVDWTSILLIDDHYRL</sequence>
<dbReference type="EMBL" id="JBGFUD010012308">
    <property type="protein sequence ID" value="MFH4983449.1"/>
    <property type="molecule type" value="Genomic_DNA"/>
</dbReference>
<dbReference type="AlphaFoldDB" id="A0ABD6F102"/>
<keyword evidence="2" id="KW-1185">Reference proteome</keyword>
<proteinExistence type="predicted"/>
<evidence type="ECO:0000313" key="2">
    <source>
        <dbReference type="Proteomes" id="UP001608902"/>
    </source>
</evidence>